<protein>
    <submittedName>
        <fullName evidence="2">Uncharacterized protein</fullName>
    </submittedName>
</protein>
<sequence length="263" mass="27619">MAPAPIEMAPVPSEMLPAPSEMPPASSEMASADEGTTTTPMMSGTSPVMPPPMMSDGTSEAATNMDSMTVQSENDEAHQANLQKRDATCGTSCMVHRVRKFVYALPSCMKPHSGTCPFSRSAKIVPLVVSYPIPPPPANHIVVNDKNTVVLNAPAMPPQRKIIQINMPSQPAPQVTIYTPAPQPAITPLVVTQPAPITVTVTQMATPTPTVAAEVPVTEAVELPTSTVIAMMPTYQTAPCAVAACLETAACDQQKMESCPSAN</sequence>
<dbReference type="EMBL" id="RBNJ01005691">
    <property type="protein sequence ID" value="RUS29062.1"/>
    <property type="molecule type" value="Genomic_DNA"/>
</dbReference>
<feature type="compositionally biased region" description="Low complexity" evidence="1">
    <location>
        <begin position="12"/>
        <end position="47"/>
    </location>
</feature>
<dbReference type="Proteomes" id="UP000274822">
    <property type="component" value="Unassembled WGS sequence"/>
</dbReference>
<keyword evidence="3" id="KW-1185">Reference proteome</keyword>
<evidence type="ECO:0000313" key="2">
    <source>
        <dbReference type="EMBL" id="RUS29062.1"/>
    </source>
</evidence>
<dbReference type="AlphaFoldDB" id="A0A433QGY6"/>
<evidence type="ECO:0000313" key="3">
    <source>
        <dbReference type="Proteomes" id="UP000274822"/>
    </source>
</evidence>
<evidence type="ECO:0000256" key="1">
    <source>
        <dbReference type="SAM" id="MobiDB-lite"/>
    </source>
</evidence>
<proteinExistence type="predicted"/>
<organism evidence="2 3">
    <name type="scientific">Jimgerdemannia flammicorona</name>
    <dbReference type="NCBI Taxonomy" id="994334"/>
    <lineage>
        <taxon>Eukaryota</taxon>
        <taxon>Fungi</taxon>
        <taxon>Fungi incertae sedis</taxon>
        <taxon>Mucoromycota</taxon>
        <taxon>Mucoromycotina</taxon>
        <taxon>Endogonomycetes</taxon>
        <taxon>Endogonales</taxon>
        <taxon>Endogonaceae</taxon>
        <taxon>Jimgerdemannia</taxon>
    </lineage>
</organism>
<name>A0A433QGY6_9FUNG</name>
<accession>A0A433QGY6</accession>
<feature type="region of interest" description="Disordered" evidence="1">
    <location>
        <begin position="1"/>
        <end position="47"/>
    </location>
</feature>
<comment type="caution">
    <text evidence="2">The sequence shown here is derived from an EMBL/GenBank/DDBJ whole genome shotgun (WGS) entry which is preliminary data.</text>
</comment>
<gene>
    <name evidence="2" type="ORF">BC938DRAFT_481108</name>
</gene>
<reference evidence="2 3" key="1">
    <citation type="journal article" date="2018" name="New Phytol.">
        <title>Phylogenomics of Endogonaceae and evolution of mycorrhizas within Mucoromycota.</title>
        <authorList>
            <person name="Chang Y."/>
            <person name="Desiro A."/>
            <person name="Na H."/>
            <person name="Sandor L."/>
            <person name="Lipzen A."/>
            <person name="Clum A."/>
            <person name="Barry K."/>
            <person name="Grigoriev I.V."/>
            <person name="Martin F.M."/>
            <person name="Stajich J.E."/>
            <person name="Smith M.E."/>
            <person name="Bonito G."/>
            <person name="Spatafora J.W."/>
        </authorList>
    </citation>
    <scope>NUCLEOTIDE SEQUENCE [LARGE SCALE GENOMIC DNA]</scope>
    <source>
        <strain evidence="2 3">AD002</strain>
    </source>
</reference>